<keyword evidence="3" id="KW-1185">Reference proteome</keyword>
<evidence type="ECO:0000313" key="2">
    <source>
        <dbReference type="EMBL" id="GEN84206.1"/>
    </source>
</evidence>
<dbReference type="InterPro" id="IPR025672">
    <property type="entry name" value="Sigma_reg_C_dom"/>
</dbReference>
<accession>A0A511Z9S6</accession>
<feature type="domain" description="Sigma factor regulator C-terminal" evidence="1">
    <location>
        <begin position="4"/>
        <end position="143"/>
    </location>
</feature>
<reference evidence="2 3" key="1">
    <citation type="submission" date="2019-07" db="EMBL/GenBank/DDBJ databases">
        <title>Whole genome shotgun sequence of Sporosarcina luteola NBRC 105378.</title>
        <authorList>
            <person name="Hosoyama A."/>
            <person name="Uohara A."/>
            <person name="Ohji S."/>
            <person name="Ichikawa N."/>
        </authorList>
    </citation>
    <scope>NUCLEOTIDE SEQUENCE [LARGE SCALE GENOMIC DNA]</scope>
    <source>
        <strain evidence="2 3">NBRC 105378</strain>
    </source>
</reference>
<gene>
    <name evidence="2" type="ORF">SLU01_25180</name>
</gene>
<proteinExistence type="predicted"/>
<name>A0A511Z9S6_9BACL</name>
<dbReference type="Pfam" id="PF13791">
    <property type="entry name" value="Sigma_reg_C"/>
    <property type="match status" value="1"/>
</dbReference>
<dbReference type="RefSeq" id="WP_246110982.1">
    <property type="nucleotide sequence ID" value="NZ_BJYL01000034.1"/>
</dbReference>
<organism evidence="2 3">
    <name type="scientific">Sporosarcina luteola</name>
    <dbReference type="NCBI Taxonomy" id="582850"/>
    <lineage>
        <taxon>Bacteria</taxon>
        <taxon>Bacillati</taxon>
        <taxon>Bacillota</taxon>
        <taxon>Bacilli</taxon>
        <taxon>Bacillales</taxon>
        <taxon>Caryophanaceae</taxon>
        <taxon>Sporosarcina</taxon>
    </lineage>
</organism>
<dbReference type="Proteomes" id="UP000321901">
    <property type="component" value="Unassembled WGS sequence"/>
</dbReference>
<protein>
    <recommendedName>
        <fullName evidence="1">Sigma factor regulator C-terminal domain-containing protein</fullName>
    </recommendedName>
</protein>
<evidence type="ECO:0000259" key="1">
    <source>
        <dbReference type="Pfam" id="PF13791"/>
    </source>
</evidence>
<dbReference type="AlphaFoldDB" id="A0A511Z9S6"/>
<evidence type="ECO:0000313" key="3">
    <source>
        <dbReference type="Proteomes" id="UP000321901"/>
    </source>
</evidence>
<comment type="caution">
    <text evidence="2">The sequence shown here is derived from an EMBL/GenBank/DDBJ whole genome shotgun (WGS) entry which is preliminary data.</text>
</comment>
<sequence>MQGDQIYEVALSFDKPYKQSDLPLYELPAMTWFWINTYSYRQMKTFQEEAEKNVWSSTFIRENEALGFSVNSPIYSTIKFDSEYEDFLNLLQSSYYDEHQNAFEIMKDIKADDVEILGIVVYGTKEEVIEIIQNPIIQSVSLGGVINNY</sequence>
<dbReference type="EMBL" id="BJYL01000034">
    <property type="protein sequence ID" value="GEN84206.1"/>
    <property type="molecule type" value="Genomic_DNA"/>
</dbReference>